<proteinExistence type="predicted"/>
<gene>
    <name evidence="2" type="ORF">GCM10019016_058840</name>
</gene>
<evidence type="ECO:0000313" key="3">
    <source>
        <dbReference type="Proteomes" id="UP001501455"/>
    </source>
</evidence>
<feature type="region of interest" description="Disordered" evidence="1">
    <location>
        <begin position="311"/>
        <end position="352"/>
    </location>
</feature>
<dbReference type="RefSeq" id="WP_345579250.1">
    <property type="nucleotide sequence ID" value="NZ_BAAAXF010000039.1"/>
</dbReference>
<accession>A0ABP6TWR8</accession>
<dbReference type="Proteomes" id="UP001501455">
    <property type="component" value="Unassembled WGS sequence"/>
</dbReference>
<feature type="compositionally biased region" description="Basic residues" evidence="1">
    <location>
        <begin position="320"/>
        <end position="345"/>
    </location>
</feature>
<evidence type="ECO:0000313" key="2">
    <source>
        <dbReference type="EMBL" id="GAA3498781.1"/>
    </source>
</evidence>
<evidence type="ECO:0000256" key="1">
    <source>
        <dbReference type="SAM" id="MobiDB-lite"/>
    </source>
</evidence>
<organism evidence="2 3">
    <name type="scientific">Streptomyces prasinosporus</name>
    <dbReference type="NCBI Taxonomy" id="68256"/>
    <lineage>
        <taxon>Bacteria</taxon>
        <taxon>Bacillati</taxon>
        <taxon>Actinomycetota</taxon>
        <taxon>Actinomycetes</taxon>
        <taxon>Kitasatosporales</taxon>
        <taxon>Streptomycetaceae</taxon>
        <taxon>Streptomyces</taxon>
        <taxon>Streptomyces albogriseolus group</taxon>
    </lineage>
</organism>
<reference evidence="3" key="1">
    <citation type="journal article" date="2019" name="Int. J. Syst. Evol. Microbiol.">
        <title>The Global Catalogue of Microorganisms (GCM) 10K type strain sequencing project: providing services to taxonomists for standard genome sequencing and annotation.</title>
        <authorList>
            <consortium name="The Broad Institute Genomics Platform"/>
            <consortium name="The Broad Institute Genome Sequencing Center for Infectious Disease"/>
            <person name="Wu L."/>
            <person name="Ma J."/>
        </authorList>
    </citation>
    <scope>NUCLEOTIDE SEQUENCE [LARGE SCALE GENOMIC DNA]</scope>
    <source>
        <strain evidence="3">JCM 4816</strain>
    </source>
</reference>
<comment type="caution">
    <text evidence="2">The sequence shown here is derived from an EMBL/GenBank/DDBJ whole genome shotgun (WGS) entry which is preliminary data.</text>
</comment>
<dbReference type="EMBL" id="BAAAXF010000039">
    <property type="protein sequence ID" value="GAA3498781.1"/>
    <property type="molecule type" value="Genomic_DNA"/>
</dbReference>
<evidence type="ECO:0008006" key="4">
    <source>
        <dbReference type="Google" id="ProtNLM"/>
    </source>
</evidence>
<keyword evidence="3" id="KW-1185">Reference proteome</keyword>
<feature type="region of interest" description="Disordered" evidence="1">
    <location>
        <begin position="196"/>
        <end position="216"/>
    </location>
</feature>
<name>A0ABP6TWR8_9ACTN</name>
<protein>
    <recommendedName>
        <fullName evidence="4">Transposase IS30-like HTH domain-containing protein</fullName>
    </recommendedName>
</protein>
<sequence length="352" mass="39238">MIWPSWAFRLLPVETDAPVAGFRRACASLMLLPGTNWDCPQAASLLGNTSPKSNRRALDAAVALSGAEALVTVPPELAKALDSHPVPIDCARRRRLFSPDSVAFDHNAYQELCQRHGWRSHAPVRIQRLHWQPARLLLGADPGAASRTPAGHLSFHYRLHPDLHELLHAADGPEPAELARLLGLDDARLLRAVETFGTTAPHPVQQRPPAPGRRTPRQGVLAPWSLQQLYQEQQLRRHQIAELAGCSISTVRHALDEAGIPIRRRRPAGHLGKTVSRAWLQKEYHHKGRSSPDIARELGVRKDDVMRLVSTEADRGDRGLHRHRHRTVPAPHHHGRRTSLSRRSHSPPPPAR</sequence>